<evidence type="ECO:0000256" key="1">
    <source>
        <dbReference type="SAM" id="SignalP"/>
    </source>
</evidence>
<keyword evidence="1" id="KW-0732">Signal</keyword>
<evidence type="ECO:0000259" key="2">
    <source>
        <dbReference type="Pfam" id="PF19657"/>
    </source>
</evidence>
<keyword evidence="4" id="KW-1185">Reference proteome</keyword>
<sequence>MKLFSKIALVSAMAISANAMALESMDDEALSAATGQDGITLTVVTSGITIDKLLIHDNDGLDSTVTTQGGASLGGTGTAGDYTTGAAGAIVVNDVTVGVNNTLAPAAFGGALARVTIDTDSGAGSAGTASNPFLNINMKNNALDIGIGDISVAASNDVSGMVGARRGAGAETVIISDLDITVGASELNIQLGAQPQGAMIVANGTIQGGVTINSLNLVDTATTGEIAIGDLKITSANNANLVVDTEISVLPGTHATGGGLAISSSGAKDIYIGSLALGNANSIGSIEIQGLDMGTNQLIVSGH</sequence>
<feature type="signal peptide" evidence="1">
    <location>
        <begin position="1"/>
        <end position="21"/>
    </location>
</feature>
<organism evidence="3 4">
    <name type="scientific">Acinetobacter sedimenti</name>
    <dbReference type="NCBI Taxonomy" id="2919922"/>
    <lineage>
        <taxon>Bacteria</taxon>
        <taxon>Pseudomonadati</taxon>
        <taxon>Pseudomonadota</taxon>
        <taxon>Gammaproteobacteria</taxon>
        <taxon>Moraxellales</taxon>
        <taxon>Moraxellaceae</taxon>
        <taxon>Acinetobacter</taxon>
    </lineage>
</organism>
<gene>
    <name evidence="3" type="ORF">MKI79_04895</name>
</gene>
<proteinExistence type="predicted"/>
<dbReference type="EMBL" id="JAKUML010000006">
    <property type="protein sequence ID" value="MCJ8146245.1"/>
    <property type="molecule type" value="Genomic_DNA"/>
</dbReference>
<protein>
    <recommendedName>
        <fullName evidence="2">DUF6160 domain-containing protein</fullName>
    </recommendedName>
</protein>
<evidence type="ECO:0000313" key="4">
    <source>
        <dbReference type="Proteomes" id="UP001139701"/>
    </source>
</evidence>
<comment type="caution">
    <text evidence="3">The sequence shown here is derived from an EMBL/GenBank/DDBJ whole genome shotgun (WGS) entry which is preliminary data.</text>
</comment>
<dbReference type="AlphaFoldDB" id="A0A9X2BA44"/>
<dbReference type="RefSeq" id="WP_241570938.1">
    <property type="nucleotide sequence ID" value="NZ_JAKUML010000006.1"/>
</dbReference>
<feature type="chain" id="PRO_5040770003" description="DUF6160 domain-containing protein" evidence="1">
    <location>
        <begin position="22"/>
        <end position="303"/>
    </location>
</feature>
<evidence type="ECO:0000313" key="3">
    <source>
        <dbReference type="EMBL" id="MCJ8146245.1"/>
    </source>
</evidence>
<name>A0A9X2BA44_9GAMM</name>
<dbReference type="InterPro" id="IPR046158">
    <property type="entry name" value="DUF6160"/>
</dbReference>
<feature type="domain" description="DUF6160" evidence="2">
    <location>
        <begin position="1"/>
        <end position="83"/>
    </location>
</feature>
<accession>A0A9X2BA44</accession>
<dbReference type="Pfam" id="PF19657">
    <property type="entry name" value="DUF6160"/>
    <property type="match status" value="1"/>
</dbReference>
<reference evidence="3" key="1">
    <citation type="submission" date="2022-02" db="EMBL/GenBank/DDBJ databases">
        <title>Acinetobacter A3.8 sp. nov., isolated from Sediment (Zhairuo Island).</title>
        <authorList>
            <person name="Zheng K."/>
        </authorList>
    </citation>
    <scope>NUCLEOTIDE SEQUENCE</scope>
    <source>
        <strain evidence="3">A3.8</strain>
    </source>
</reference>
<dbReference type="Proteomes" id="UP001139701">
    <property type="component" value="Unassembled WGS sequence"/>
</dbReference>